<name>A0A1M4WPC2_MARH1</name>
<keyword evidence="7" id="KW-1185">Reference proteome</keyword>
<dbReference type="Proteomes" id="UP000184334">
    <property type="component" value="Unassembled WGS sequence"/>
</dbReference>
<evidence type="ECO:0000256" key="3">
    <source>
        <dbReference type="ARBA" id="ARBA00022679"/>
    </source>
</evidence>
<comment type="cofactor">
    <cofactor evidence="1">
        <name>pyridoxal 5'-phosphate</name>
        <dbReference type="ChEBI" id="CHEBI:597326"/>
    </cofactor>
</comment>
<sequence>MILKMYDYFNIDIDYAKGIYIYSKEGEKYIDTFSGIGVLSFGHSNENLINAMKNKMQRYMHLSNFFLDEDVEWVANKLIEFTDKNGAVFFTNSGTESTEAALKAIKKISTKEKNKIIYFKKGFHGRTLGALSINGFEKLKSPFRPLLPYCKEFEFNDVDGFNDYMKYHGDEIIAVFVEAIQGSGGVMELTKEFSEILNKYHNEKNFILVCDEVQAGLGRTGKFFSYEHFNLKPDIITVGKSLGGGLPLGATIFLNDTTNILKPGDHGSTFAPNPVALAGARYMLDNLPNMLDDVFEKGNYLKNKLESMKTYKIADIRGKGLMIGIELDEPYPDLRESAFKRGLLLNIISNNSVIRLLPALNISYDEIDEIIKILEELL</sequence>
<dbReference type="PANTHER" id="PTHR11986:SF79">
    <property type="entry name" value="ACETYLORNITHINE AMINOTRANSFERASE, MITOCHONDRIAL"/>
    <property type="match status" value="1"/>
</dbReference>
<dbReference type="GO" id="GO:0030170">
    <property type="term" value="F:pyridoxal phosphate binding"/>
    <property type="evidence" value="ECO:0007669"/>
    <property type="project" value="InterPro"/>
</dbReference>
<organism evidence="6 7">
    <name type="scientific">Marinitoga hydrogenitolerans (strain DSM 16785 / JCM 12826 / AT1271)</name>
    <dbReference type="NCBI Taxonomy" id="1122195"/>
    <lineage>
        <taxon>Bacteria</taxon>
        <taxon>Thermotogati</taxon>
        <taxon>Thermotogota</taxon>
        <taxon>Thermotogae</taxon>
        <taxon>Petrotogales</taxon>
        <taxon>Petrotogaceae</taxon>
        <taxon>Marinitoga</taxon>
    </lineage>
</organism>
<keyword evidence="3" id="KW-0808">Transferase</keyword>
<keyword evidence="2 6" id="KW-0032">Aminotransferase</keyword>
<dbReference type="InterPro" id="IPR015424">
    <property type="entry name" value="PyrdxlP-dep_Trfase"/>
</dbReference>
<dbReference type="InterPro" id="IPR005814">
    <property type="entry name" value="Aminotrans_3"/>
</dbReference>
<dbReference type="OrthoDB" id="9801052at2"/>
<dbReference type="InterPro" id="IPR049704">
    <property type="entry name" value="Aminotrans_3_PPA_site"/>
</dbReference>
<gene>
    <name evidence="6" type="ORF">SAMN02745164_01225</name>
</gene>
<accession>A0A1M4WPC2</accession>
<dbReference type="EMBL" id="FQUI01000017">
    <property type="protein sequence ID" value="SHE83086.1"/>
    <property type="molecule type" value="Genomic_DNA"/>
</dbReference>
<dbReference type="STRING" id="1122195.SAMN02745164_01225"/>
<dbReference type="InterPro" id="IPR050103">
    <property type="entry name" value="Class-III_PLP-dep_AT"/>
</dbReference>
<dbReference type="GO" id="GO:0008483">
    <property type="term" value="F:transaminase activity"/>
    <property type="evidence" value="ECO:0007669"/>
    <property type="project" value="UniProtKB-KW"/>
</dbReference>
<dbReference type="Gene3D" id="3.90.1150.10">
    <property type="entry name" value="Aspartate Aminotransferase, domain 1"/>
    <property type="match status" value="1"/>
</dbReference>
<dbReference type="AlphaFoldDB" id="A0A1M4WPC2"/>
<dbReference type="PIRSF" id="PIRSF000521">
    <property type="entry name" value="Transaminase_4ab_Lys_Orn"/>
    <property type="match status" value="1"/>
</dbReference>
<proteinExistence type="inferred from homology"/>
<evidence type="ECO:0000313" key="7">
    <source>
        <dbReference type="Proteomes" id="UP000184334"/>
    </source>
</evidence>
<evidence type="ECO:0000256" key="2">
    <source>
        <dbReference type="ARBA" id="ARBA00022576"/>
    </source>
</evidence>
<evidence type="ECO:0000313" key="6">
    <source>
        <dbReference type="EMBL" id="SHE83086.1"/>
    </source>
</evidence>
<evidence type="ECO:0000256" key="1">
    <source>
        <dbReference type="ARBA" id="ARBA00001933"/>
    </source>
</evidence>
<dbReference type="GO" id="GO:0042802">
    <property type="term" value="F:identical protein binding"/>
    <property type="evidence" value="ECO:0007669"/>
    <property type="project" value="TreeGrafter"/>
</dbReference>
<dbReference type="InterPro" id="IPR015422">
    <property type="entry name" value="PyrdxlP-dep_Trfase_small"/>
</dbReference>
<evidence type="ECO:0000256" key="5">
    <source>
        <dbReference type="RuleBase" id="RU003560"/>
    </source>
</evidence>
<dbReference type="InterPro" id="IPR015421">
    <property type="entry name" value="PyrdxlP-dep_Trfase_major"/>
</dbReference>
<dbReference type="RefSeq" id="WP_072864528.1">
    <property type="nucleotide sequence ID" value="NZ_FQUI01000017.1"/>
</dbReference>
<reference evidence="6" key="1">
    <citation type="submission" date="2016-11" db="EMBL/GenBank/DDBJ databases">
        <authorList>
            <person name="Varghese N."/>
            <person name="Submissions S."/>
        </authorList>
    </citation>
    <scope>NUCLEOTIDE SEQUENCE [LARGE SCALE GENOMIC DNA]</scope>
    <source>
        <strain evidence="6">DSM 16785</strain>
    </source>
</reference>
<dbReference type="CDD" id="cd00610">
    <property type="entry name" value="OAT_like"/>
    <property type="match status" value="1"/>
</dbReference>
<dbReference type="PANTHER" id="PTHR11986">
    <property type="entry name" value="AMINOTRANSFERASE CLASS III"/>
    <property type="match status" value="1"/>
</dbReference>
<evidence type="ECO:0000256" key="4">
    <source>
        <dbReference type="ARBA" id="ARBA00022898"/>
    </source>
</evidence>
<keyword evidence="4 5" id="KW-0663">Pyridoxal phosphate</keyword>
<dbReference type="Gene3D" id="3.40.640.10">
    <property type="entry name" value="Type I PLP-dependent aspartate aminotransferase-like (Major domain)"/>
    <property type="match status" value="1"/>
</dbReference>
<dbReference type="Pfam" id="PF00202">
    <property type="entry name" value="Aminotran_3"/>
    <property type="match status" value="1"/>
</dbReference>
<dbReference type="PROSITE" id="PS00600">
    <property type="entry name" value="AA_TRANSFER_CLASS_3"/>
    <property type="match status" value="1"/>
</dbReference>
<comment type="caution">
    <text evidence="6">The sequence shown here is derived from an EMBL/GenBank/DDBJ whole genome shotgun (WGS) entry which is preliminary data.</text>
</comment>
<protein>
    <submittedName>
        <fullName evidence="6">Acetyldiaminopimelate aminotransferase apoenzyme</fullName>
    </submittedName>
</protein>
<comment type="similarity">
    <text evidence="5">Belongs to the class-III pyridoxal-phosphate-dependent aminotransferase family.</text>
</comment>
<dbReference type="SUPFAM" id="SSF53383">
    <property type="entry name" value="PLP-dependent transferases"/>
    <property type="match status" value="1"/>
</dbReference>
<dbReference type="FunFam" id="3.40.640.10:FF:000004">
    <property type="entry name" value="Acetylornithine aminotransferase"/>
    <property type="match status" value="1"/>
</dbReference>